<evidence type="ECO:0000256" key="12">
    <source>
        <dbReference type="ARBA" id="ARBA00023136"/>
    </source>
</evidence>
<dbReference type="GO" id="GO:0004497">
    <property type="term" value="F:monooxygenase activity"/>
    <property type="evidence" value="ECO:0007669"/>
    <property type="project" value="UniProtKB-KW"/>
</dbReference>
<keyword evidence="12 14" id="KW-0472">Membrane</keyword>
<evidence type="ECO:0000256" key="7">
    <source>
        <dbReference type="ARBA" id="ARBA00022723"/>
    </source>
</evidence>
<evidence type="ECO:0008006" key="17">
    <source>
        <dbReference type="Google" id="ProtNLM"/>
    </source>
</evidence>
<evidence type="ECO:0000256" key="8">
    <source>
        <dbReference type="ARBA" id="ARBA00022989"/>
    </source>
</evidence>
<dbReference type="PANTHER" id="PTHR24305:SF166">
    <property type="entry name" value="CYTOCHROME P450 12A4, MITOCHONDRIAL-RELATED"/>
    <property type="match status" value="1"/>
</dbReference>
<keyword evidence="7 13" id="KW-0479">Metal-binding</keyword>
<dbReference type="CDD" id="cd11069">
    <property type="entry name" value="CYP_FUM15-like"/>
    <property type="match status" value="1"/>
</dbReference>
<dbReference type="EMBL" id="JAACJJ010000044">
    <property type="protein sequence ID" value="KAF5314303.1"/>
    <property type="molecule type" value="Genomic_DNA"/>
</dbReference>
<reference evidence="15 16" key="1">
    <citation type="journal article" date="2020" name="ISME J.">
        <title>Uncovering the hidden diversity of litter-decomposition mechanisms in mushroom-forming fungi.</title>
        <authorList>
            <person name="Floudas D."/>
            <person name="Bentzer J."/>
            <person name="Ahren D."/>
            <person name="Johansson T."/>
            <person name="Persson P."/>
            <person name="Tunlid A."/>
        </authorList>
    </citation>
    <scope>NUCLEOTIDE SEQUENCE [LARGE SCALE GENOMIC DNA]</scope>
    <source>
        <strain evidence="15 16">CBS 101986</strain>
    </source>
</reference>
<dbReference type="AlphaFoldDB" id="A0A8H5B1H3"/>
<keyword evidence="16" id="KW-1185">Reference proteome</keyword>
<dbReference type="SUPFAM" id="SSF48264">
    <property type="entry name" value="Cytochrome P450"/>
    <property type="match status" value="1"/>
</dbReference>
<dbReference type="GO" id="GO:0020037">
    <property type="term" value="F:heme binding"/>
    <property type="evidence" value="ECO:0007669"/>
    <property type="project" value="InterPro"/>
</dbReference>
<evidence type="ECO:0000256" key="9">
    <source>
        <dbReference type="ARBA" id="ARBA00023002"/>
    </source>
</evidence>
<feature type="transmembrane region" description="Helical" evidence="14">
    <location>
        <begin position="64"/>
        <end position="89"/>
    </location>
</feature>
<dbReference type="InterPro" id="IPR050121">
    <property type="entry name" value="Cytochrome_P450_monoxygenase"/>
</dbReference>
<dbReference type="OrthoDB" id="1470350at2759"/>
<dbReference type="InterPro" id="IPR001128">
    <property type="entry name" value="Cyt_P450"/>
</dbReference>
<dbReference type="InterPro" id="IPR036396">
    <property type="entry name" value="Cyt_P450_sf"/>
</dbReference>
<evidence type="ECO:0000256" key="13">
    <source>
        <dbReference type="PIRSR" id="PIRSR602403-1"/>
    </source>
</evidence>
<gene>
    <name evidence="15" type="ORF">D9619_011868</name>
</gene>
<dbReference type="PRINTS" id="PR00385">
    <property type="entry name" value="P450"/>
</dbReference>
<evidence type="ECO:0000256" key="3">
    <source>
        <dbReference type="ARBA" id="ARBA00004721"/>
    </source>
</evidence>
<dbReference type="PRINTS" id="PR00465">
    <property type="entry name" value="EP450IV"/>
</dbReference>
<comment type="cofactor">
    <cofactor evidence="1 13">
        <name>heme</name>
        <dbReference type="ChEBI" id="CHEBI:30413"/>
    </cofactor>
</comment>
<keyword evidence="8 14" id="KW-1133">Transmembrane helix</keyword>
<accession>A0A8H5B1H3</accession>
<dbReference type="GO" id="GO:0016705">
    <property type="term" value="F:oxidoreductase activity, acting on paired donors, with incorporation or reduction of molecular oxygen"/>
    <property type="evidence" value="ECO:0007669"/>
    <property type="project" value="InterPro"/>
</dbReference>
<sequence>MEHHYQWSIYTFNIEQDRMRSHRADYFRAYLPYRPNFMSVLGRQFPCIWTVLQTLSLLYRHSSFIGFMMSSNTSVYLFAAVGLAGIWIYKRVSSLRNLPGPPSSSLLAGSLLDLVAPATGRDWQIHVNNTYGGVAKFKTLFGGSSLLVNDPKALHHILVKDQEIFEEWPAFAATNGLLFGPGLVATIGSQHKKQRKMLTPAFSIKHLRGMAPMFVVIARELETNISALVKDCPKEIDVTQWLNRFALEAIGRGGMGHSFGKMSESTEYSEAMRELAATVSVMVPGAPLTPLFKYMGPRWLRRFALKLVPWTLLQRLVDIVNVMDDKATEIFAEQQKDLEHAVADKDGKDIMGILLRANRSSVEADKMSNEEMVGQISTLVFTATDTTSGAMARVLHLLAQYPEVQEKLRAEVTEAFHHQDEAIDFNNVSALPYLDAVIKETLRVHPPIPTIFRRTLKDIVIPLYHPITGTDGRIMNEVHIEKGTDIFINIIGANHNPKTWGEDASEWKPERWLSELPESVTKIRDLSGVYAHQMTFIAGNRACIGFNFAQMEMRIVLAILLQSLEFSLPKDKEIGWNLGLLMTPVVKGSDSIHSHLPLIIKKRDV</sequence>
<evidence type="ECO:0000256" key="14">
    <source>
        <dbReference type="SAM" id="Phobius"/>
    </source>
</evidence>
<evidence type="ECO:0000256" key="11">
    <source>
        <dbReference type="ARBA" id="ARBA00023033"/>
    </source>
</evidence>
<dbReference type="Gene3D" id="1.10.630.10">
    <property type="entry name" value="Cytochrome P450"/>
    <property type="match status" value="1"/>
</dbReference>
<evidence type="ECO:0000256" key="5">
    <source>
        <dbReference type="ARBA" id="ARBA00022617"/>
    </source>
</evidence>
<dbReference type="GO" id="GO:0005506">
    <property type="term" value="F:iron ion binding"/>
    <property type="evidence" value="ECO:0007669"/>
    <property type="project" value="InterPro"/>
</dbReference>
<keyword evidence="10 13" id="KW-0408">Iron</keyword>
<comment type="pathway">
    <text evidence="3">Secondary metabolite biosynthesis; terpenoid biosynthesis.</text>
</comment>
<protein>
    <recommendedName>
        <fullName evidence="17">Cytochrome P450</fullName>
    </recommendedName>
</protein>
<dbReference type="Pfam" id="PF00067">
    <property type="entry name" value="p450"/>
    <property type="match status" value="1"/>
</dbReference>
<organism evidence="15 16">
    <name type="scientific">Psilocybe cf. subviscida</name>
    <dbReference type="NCBI Taxonomy" id="2480587"/>
    <lineage>
        <taxon>Eukaryota</taxon>
        <taxon>Fungi</taxon>
        <taxon>Dikarya</taxon>
        <taxon>Basidiomycota</taxon>
        <taxon>Agaricomycotina</taxon>
        <taxon>Agaricomycetes</taxon>
        <taxon>Agaricomycetidae</taxon>
        <taxon>Agaricales</taxon>
        <taxon>Agaricineae</taxon>
        <taxon>Strophariaceae</taxon>
        <taxon>Psilocybe</taxon>
    </lineage>
</organism>
<comment type="caution">
    <text evidence="15">The sequence shown here is derived from an EMBL/GenBank/DDBJ whole genome shotgun (WGS) entry which is preliminary data.</text>
</comment>
<evidence type="ECO:0000313" key="16">
    <source>
        <dbReference type="Proteomes" id="UP000567179"/>
    </source>
</evidence>
<dbReference type="Proteomes" id="UP000567179">
    <property type="component" value="Unassembled WGS sequence"/>
</dbReference>
<keyword evidence="6 14" id="KW-0812">Transmembrane</keyword>
<keyword evidence="5 13" id="KW-0349">Heme</keyword>
<feature type="binding site" description="axial binding residue" evidence="13">
    <location>
        <position position="543"/>
    </location>
    <ligand>
        <name>heme</name>
        <dbReference type="ChEBI" id="CHEBI:30413"/>
    </ligand>
    <ligandPart>
        <name>Fe</name>
        <dbReference type="ChEBI" id="CHEBI:18248"/>
    </ligandPart>
</feature>
<evidence type="ECO:0000256" key="10">
    <source>
        <dbReference type="ARBA" id="ARBA00023004"/>
    </source>
</evidence>
<comment type="similarity">
    <text evidence="4">Belongs to the cytochrome P450 family.</text>
</comment>
<evidence type="ECO:0000256" key="4">
    <source>
        <dbReference type="ARBA" id="ARBA00010617"/>
    </source>
</evidence>
<name>A0A8H5B1H3_9AGAR</name>
<comment type="subcellular location">
    <subcellularLocation>
        <location evidence="2">Membrane</location>
    </subcellularLocation>
</comment>
<keyword evidence="11" id="KW-0503">Monooxygenase</keyword>
<evidence type="ECO:0000256" key="6">
    <source>
        <dbReference type="ARBA" id="ARBA00022692"/>
    </source>
</evidence>
<dbReference type="PANTHER" id="PTHR24305">
    <property type="entry name" value="CYTOCHROME P450"/>
    <property type="match status" value="1"/>
</dbReference>
<dbReference type="InterPro" id="IPR002403">
    <property type="entry name" value="Cyt_P450_E_grp-IV"/>
</dbReference>
<dbReference type="GO" id="GO:0016020">
    <property type="term" value="C:membrane"/>
    <property type="evidence" value="ECO:0007669"/>
    <property type="project" value="UniProtKB-SubCell"/>
</dbReference>
<evidence type="ECO:0000256" key="1">
    <source>
        <dbReference type="ARBA" id="ARBA00001971"/>
    </source>
</evidence>
<evidence type="ECO:0000256" key="2">
    <source>
        <dbReference type="ARBA" id="ARBA00004370"/>
    </source>
</evidence>
<keyword evidence="9" id="KW-0560">Oxidoreductase</keyword>
<proteinExistence type="inferred from homology"/>
<evidence type="ECO:0000313" key="15">
    <source>
        <dbReference type="EMBL" id="KAF5314303.1"/>
    </source>
</evidence>